<dbReference type="Proteomes" id="UP000320239">
    <property type="component" value="Unassembled WGS sequence"/>
</dbReference>
<evidence type="ECO:0000313" key="2">
    <source>
        <dbReference type="Proteomes" id="UP000320239"/>
    </source>
</evidence>
<name>A0A561VGZ9_ACTTI</name>
<sequence length="44" mass="4785">MRRLDKILHVFEVANALTAARVAGPFAIIVALSSKYDSWLPVSG</sequence>
<evidence type="ECO:0000313" key="1">
    <source>
        <dbReference type="EMBL" id="TWG10896.1"/>
    </source>
</evidence>
<gene>
    <name evidence="1" type="ORF">FHX34_107394</name>
</gene>
<proteinExistence type="predicted"/>
<organism evidence="1 2">
    <name type="scientific">Actinoplanes teichomyceticus</name>
    <dbReference type="NCBI Taxonomy" id="1867"/>
    <lineage>
        <taxon>Bacteria</taxon>
        <taxon>Bacillati</taxon>
        <taxon>Actinomycetota</taxon>
        <taxon>Actinomycetes</taxon>
        <taxon>Micromonosporales</taxon>
        <taxon>Micromonosporaceae</taxon>
        <taxon>Actinoplanes</taxon>
    </lineage>
</organism>
<protein>
    <submittedName>
        <fullName evidence="1">Uncharacterized protein</fullName>
    </submittedName>
</protein>
<keyword evidence="2" id="KW-1185">Reference proteome</keyword>
<reference evidence="1 2" key="1">
    <citation type="submission" date="2019-06" db="EMBL/GenBank/DDBJ databases">
        <title>Sequencing the genomes of 1000 actinobacteria strains.</title>
        <authorList>
            <person name="Klenk H.-P."/>
        </authorList>
    </citation>
    <scope>NUCLEOTIDE SEQUENCE [LARGE SCALE GENOMIC DNA]</scope>
    <source>
        <strain evidence="1 2">DSM 43866</strain>
    </source>
</reference>
<comment type="caution">
    <text evidence="1">The sequence shown here is derived from an EMBL/GenBank/DDBJ whole genome shotgun (WGS) entry which is preliminary data.</text>
</comment>
<accession>A0A561VGZ9</accession>
<dbReference type="EMBL" id="VIWY01000007">
    <property type="protein sequence ID" value="TWG10896.1"/>
    <property type="molecule type" value="Genomic_DNA"/>
</dbReference>
<dbReference type="AlphaFoldDB" id="A0A561VGZ9"/>